<keyword evidence="6" id="KW-1185">Reference proteome</keyword>
<comment type="miscellaneous">
    <text evidence="2">Reaction mechanism of ThiL seems to utilize a direct, inline transfer of the gamma-phosphate of ATP to TMP rather than a phosphorylated enzyme intermediate.</text>
</comment>
<dbReference type="AlphaFoldDB" id="A0A953HT21"/>
<evidence type="ECO:0000256" key="2">
    <source>
        <dbReference type="HAMAP-Rule" id="MF_02128"/>
    </source>
</evidence>
<dbReference type="GO" id="GO:0009030">
    <property type="term" value="F:thiamine-phosphate kinase activity"/>
    <property type="evidence" value="ECO:0007669"/>
    <property type="project" value="UniProtKB-UniRule"/>
</dbReference>
<dbReference type="GO" id="GO:0009229">
    <property type="term" value="P:thiamine diphosphate biosynthetic process"/>
    <property type="evidence" value="ECO:0007669"/>
    <property type="project" value="UniProtKB-UniRule"/>
</dbReference>
<feature type="domain" description="PurM-like N-terminal" evidence="3">
    <location>
        <begin position="37"/>
        <end position="149"/>
    </location>
</feature>
<feature type="binding site" evidence="2">
    <location>
        <position position="114"/>
    </location>
    <ligand>
        <name>ATP</name>
        <dbReference type="ChEBI" id="CHEBI:30616"/>
    </ligand>
</feature>
<dbReference type="InterPro" id="IPR036676">
    <property type="entry name" value="PurM-like_C_sf"/>
</dbReference>
<sequence>MSQPERTNIEKLGEFGLIDHLTKNFDIDPVFTRYGVGDDAAILKNTADSTVVSTDMLVEGIHFDLMYHPLKHLGYKAVVVNLSDIYAMNARPHQITVSVAISNRFSVEAMDELYAGIQKACEFYHVDLVGGDTTTSKSGLIISVTALGQASSDKITYRNGASPGDLLVTTGDLGGAYIGLQLLEREKKVFMENPDIKPDLEDQDYLVGRLLKPEARKDIIEEFEKKQITPTSMIDISDGLASELFHLCDQSGVHGFIEEDMIPVAQETKEMAFKFNIDPTIAALSGGEDYELLFTIDPADRPKVLKMADATIIGEMTPTGEGIALHSKGGNIHPLKAQGWQHFNTK</sequence>
<dbReference type="Pfam" id="PF00586">
    <property type="entry name" value="AIRS"/>
    <property type="match status" value="1"/>
</dbReference>
<feature type="domain" description="PurM-like C-terminal" evidence="4">
    <location>
        <begin position="163"/>
        <end position="322"/>
    </location>
</feature>
<feature type="binding site" evidence="2">
    <location>
        <position position="158"/>
    </location>
    <ligand>
        <name>ATP</name>
        <dbReference type="ChEBI" id="CHEBI:30616"/>
    </ligand>
</feature>
<feature type="binding site" evidence="2">
    <location>
        <position position="235"/>
    </location>
    <ligand>
        <name>Mg(2+)</name>
        <dbReference type="ChEBI" id="CHEBI:18420"/>
        <label>3</label>
    </ligand>
</feature>
<feature type="binding site" evidence="2">
    <location>
        <position position="132"/>
    </location>
    <ligand>
        <name>Mg(2+)</name>
        <dbReference type="ChEBI" id="CHEBI:18420"/>
        <label>1</label>
    </ligand>
</feature>
<dbReference type="Gene3D" id="3.90.650.10">
    <property type="entry name" value="PurM-like C-terminal domain"/>
    <property type="match status" value="1"/>
</dbReference>
<comment type="pathway">
    <text evidence="2">Cofactor biosynthesis; thiamine diphosphate biosynthesis; thiamine diphosphate from thiamine phosphate: step 1/1.</text>
</comment>
<dbReference type="InterPro" id="IPR036921">
    <property type="entry name" value="PurM-like_N_sf"/>
</dbReference>
<dbReference type="InterPro" id="IPR016188">
    <property type="entry name" value="PurM-like_N"/>
</dbReference>
<dbReference type="PANTHER" id="PTHR30270">
    <property type="entry name" value="THIAMINE-MONOPHOSPHATE KINASE"/>
    <property type="match status" value="1"/>
</dbReference>
<feature type="binding site" evidence="2">
    <location>
        <position position="39"/>
    </location>
    <ligand>
        <name>Mg(2+)</name>
        <dbReference type="ChEBI" id="CHEBI:18420"/>
        <label>3</label>
    </ligand>
</feature>
<dbReference type="CDD" id="cd02194">
    <property type="entry name" value="ThiL"/>
    <property type="match status" value="1"/>
</dbReference>
<dbReference type="Gene3D" id="3.30.1330.10">
    <property type="entry name" value="PurM-like, N-terminal domain"/>
    <property type="match status" value="1"/>
</dbReference>
<reference evidence="5" key="1">
    <citation type="submission" date="2021-06" db="EMBL/GenBank/DDBJ databases">
        <title>44 bacteria genomes isolated from Dapeng, Shenzhen.</title>
        <authorList>
            <person name="Zheng W."/>
            <person name="Yu S."/>
            <person name="Huang Y."/>
        </authorList>
    </citation>
    <scope>NUCLEOTIDE SEQUENCE</scope>
    <source>
        <strain evidence="5">DP5N28-2</strain>
    </source>
</reference>
<gene>
    <name evidence="2 5" type="primary">thiL</name>
    <name evidence="5" type="ORF">KUV50_06750</name>
</gene>
<organism evidence="5 6">
    <name type="scientific">Membranihabitans marinus</name>
    <dbReference type="NCBI Taxonomy" id="1227546"/>
    <lineage>
        <taxon>Bacteria</taxon>
        <taxon>Pseudomonadati</taxon>
        <taxon>Bacteroidota</taxon>
        <taxon>Saprospiria</taxon>
        <taxon>Saprospirales</taxon>
        <taxon>Saprospiraceae</taxon>
        <taxon>Membranihabitans</taxon>
    </lineage>
</organism>
<keyword evidence="2" id="KW-0067">ATP-binding</keyword>
<feature type="binding site" evidence="2">
    <location>
        <position position="237"/>
    </location>
    <ligand>
        <name>ATP</name>
        <dbReference type="ChEBI" id="CHEBI:30616"/>
    </ligand>
</feature>
<feature type="binding site" evidence="2">
    <location>
        <position position="84"/>
    </location>
    <ligand>
        <name>Mg(2+)</name>
        <dbReference type="ChEBI" id="CHEBI:18420"/>
        <label>4</label>
    </ligand>
</feature>
<keyword evidence="2 5" id="KW-0418">Kinase</keyword>
<evidence type="ECO:0000313" key="6">
    <source>
        <dbReference type="Proteomes" id="UP000753961"/>
    </source>
</evidence>
<feature type="binding site" evidence="2">
    <location>
        <position position="54"/>
    </location>
    <ligand>
        <name>Mg(2+)</name>
        <dbReference type="ChEBI" id="CHEBI:18420"/>
        <label>1</label>
    </ligand>
</feature>
<dbReference type="PANTHER" id="PTHR30270:SF0">
    <property type="entry name" value="THIAMINE-MONOPHOSPHATE KINASE"/>
    <property type="match status" value="1"/>
</dbReference>
<feature type="binding site" evidence="2">
    <location>
        <begin position="131"/>
        <end position="132"/>
    </location>
    <ligand>
        <name>ATP</name>
        <dbReference type="ChEBI" id="CHEBI:30616"/>
    </ligand>
</feature>
<name>A0A953HT21_9BACT</name>
<dbReference type="InterPro" id="IPR006283">
    <property type="entry name" value="ThiL-like"/>
</dbReference>
<dbReference type="GO" id="GO:0005524">
    <property type="term" value="F:ATP binding"/>
    <property type="evidence" value="ECO:0007669"/>
    <property type="project" value="UniProtKB-UniRule"/>
</dbReference>
<keyword evidence="2" id="KW-0547">Nucleotide-binding</keyword>
<accession>A0A953HT21</accession>
<dbReference type="SUPFAM" id="SSF55326">
    <property type="entry name" value="PurM N-terminal domain-like"/>
    <property type="match status" value="1"/>
</dbReference>
<feature type="binding site" evidence="2">
    <location>
        <position position="288"/>
    </location>
    <ligand>
        <name>substrate</name>
    </ligand>
</feature>
<feature type="binding site" evidence="2">
    <location>
        <position position="340"/>
    </location>
    <ligand>
        <name>substrate</name>
    </ligand>
</feature>
<dbReference type="HAMAP" id="MF_02128">
    <property type="entry name" value="TMP_kinase"/>
    <property type="match status" value="1"/>
</dbReference>
<comment type="catalytic activity">
    <reaction evidence="2">
        <text>thiamine phosphate + ATP = thiamine diphosphate + ADP</text>
        <dbReference type="Rhea" id="RHEA:15913"/>
        <dbReference type="ChEBI" id="CHEBI:30616"/>
        <dbReference type="ChEBI" id="CHEBI:37575"/>
        <dbReference type="ChEBI" id="CHEBI:58937"/>
        <dbReference type="ChEBI" id="CHEBI:456216"/>
        <dbReference type="EC" id="2.7.4.16"/>
    </reaction>
</comment>
<keyword evidence="2" id="KW-0460">Magnesium</keyword>
<dbReference type="SUPFAM" id="SSF56042">
    <property type="entry name" value="PurM C-terminal domain-like"/>
    <property type="match status" value="1"/>
</dbReference>
<dbReference type="InterPro" id="IPR010918">
    <property type="entry name" value="PurM-like_C_dom"/>
</dbReference>
<dbReference type="NCBIfam" id="TIGR01379">
    <property type="entry name" value="thiL"/>
    <property type="match status" value="1"/>
</dbReference>
<keyword evidence="2 5" id="KW-0808">Transferase</keyword>
<evidence type="ECO:0000256" key="1">
    <source>
        <dbReference type="ARBA" id="ARBA00022977"/>
    </source>
</evidence>
<dbReference type="GO" id="GO:0000287">
    <property type="term" value="F:magnesium ion binding"/>
    <property type="evidence" value="ECO:0007669"/>
    <property type="project" value="UniProtKB-UniRule"/>
</dbReference>
<evidence type="ECO:0000259" key="3">
    <source>
        <dbReference type="Pfam" id="PF00586"/>
    </source>
</evidence>
<protein>
    <recommendedName>
        <fullName evidence="2">Thiamine-monophosphate kinase</fullName>
        <shortName evidence="2">TMP kinase</shortName>
        <shortName evidence="2">Thiamine-phosphate kinase</shortName>
        <ecNumber evidence="2">2.7.4.16</ecNumber>
    </recommendedName>
</protein>
<proteinExistence type="inferred from homology"/>
<dbReference type="Pfam" id="PF02769">
    <property type="entry name" value="AIRS_C"/>
    <property type="match status" value="1"/>
</dbReference>
<keyword evidence="2" id="KW-0479">Metal-binding</keyword>
<dbReference type="GO" id="GO:0009228">
    <property type="term" value="P:thiamine biosynthetic process"/>
    <property type="evidence" value="ECO:0007669"/>
    <property type="project" value="UniProtKB-KW"/>
</dbReference>
<feature type="binding site" evidence="2">
    <location>
        <position position="55"/>
    </location>
    <ligand>
        <name>Mg(2+)</name>
        <dbReference type="ChEBI" id="CHEBI:18420"/>
        <label>1</label>
    </ligand>
</feature>
<feature type="binding site" evidence="2">
    <location>
        <position position="238"/>
    </location>
    <ligand>
        <name>Mg(2+)</name>
        <dbReference type="ChEBI" id="CHEBI:18420"/>
        <label>5</label>
    </ligand>
</feature>
<comment type="function">
    <text evidence="2">Catalyzes the ATP-dependent phosphorylation of thiamine-monophosphate (TMP) to form thiamine-pyrophosphate (TPP), the active form of vitamin B1.</text>
</comment>
<feature type="binding site" evidence="2">
    <location>
        <position position="84"/>
    </location>
    <ligand>
        <name>Mg(2+)</name>
        <dbReference type="ChEBI" id="CHEBI:18420"/>
        <label>2</label>
    </ligand>
</feature>
<keyword evidence="1 2" id="KW-0784">Thiamine biosynthesis</keyword>
<evidence type="ECO:0000259" key="4">
    <source>
        <dbReference type="Pfam" id="PF02769"/>
    </source>
</evidence>
<feature type="binding site" evidence="2">
    <location>
        <position position="62"/>
    </location>
    <ligand>
        <name>substrate</name>
    </ligand>
</feature>
<comment type="caution">
    <text evidence="5">The sequence shown here is derived from an EMBL/GenBank/DDBJ whole genome shotgun (WGS) entry which is preliminary data.</text>
</comment>
<feature type="binding site" evidence="2">
    <location>
        <position position="84"/>
    </location>
    <ligand>
        <name>Mg(2+)</name>
        <dbReference type="ChEBI" id="CHEBI:18420"/>
        <label>3</label>
    </ligand>
</feature>
<dbReference type="PIRSF" id="PIRSF005303">
    <property type="entry name" value="Thiam_monoph_kin"/>
    <property type="match status" value="1"/>
</dbReference>
<feature type="binding site" evidence="2">
    <location>
        <position position="39"/>
    </location>
    <ligand>
        <name>Mg(2+)</name>
        <dbReference type="ChEBI" id="CHEBI:18420"/>
        <label>4</label>
    </ligand>
</feature>
<dbReference type="RefSeq" id="WP_222579341.1">
    <property type="nucleotide sequence ID" value="NZ_JAHVHU010000006.1"/>
</dbReference>
<dbReference type="EMBL" id="JAHVHU010000006">
    <property type="protein sequence ID" value="MBY5957820.1"/>
    <property type="molecule type" value="Genomic_DNA"/>
</dbReference>
<feature type="binding site" evidence="2">
    <location>
        <position position="53"/>
    </location>
    <ligand>
        <name>Mg(2+)</name>
        <dbReference type="ChEBI" id="CHEBI:18420"/>
        <label>4</label>
    </ligand>
</feature>
<feature type="binding site" evidence="2">
    <location>
        <position position="55"/>
    </location>
    <ligand>
        <name>Mg(2+)</name>
        <dbReference type="ChEBI" id="CHEBI:18420"/>
        <label>2</label>
    </ligand>
</feature>
<dbReference type="Proteomes" id="UP000753961">
    <property type="component" value="Unassembled WGS sequence"/>
</dbReference>
<evidence type="ECO:0000313" key="5">
    <source>
        <dbReference type="EMBL" id="MBY5957820.1"/>
    </source>
</evidence>
<comment type="similarity">
    <text evidence="2">Belongs to the thiamine-monophosphate kinase family.</text>
</comment>
<dbReference type="EC" id="2.7.4.16" evidence="2"/>